<evidence type="ECO:0000256" key="6">
    <source>
        <dbReference type="ARBA" id="ARBA00022824"/>
    </source>
</evidence>
<keyword evidence="11" id="KW-1185">Reference proteome</keyword>
<reference evidence="11" key="1">
    <citation type="submission" date="2014-03" db="EMBL/GenBank/DDBJ databases">
        <authorList>
            <person name="Aksoy S."/>
            <person name="Warren W."/>
            <person name="Wilson R.K."/>
        </authorList>
    </citation>
    <scope>NUCLEOTIDE SEQUENCE [LARGE SCALE GENOMIC DNA]</scope>
    <source>
        <strain evidence="11">IAEA</strain>
    </source>
</reference>
<evidence type="ECO:0000256" key="9">
    <source>
        <dbReference type="ARBA" id="ARBA00023180"/>
    </source>
</evidence>
<dbReference type="GO" id="GO:0000774">
    <property type="term" value="F:adenyl-nucleotide exchange factor activity"/>
    <property type="evidence" value="ECO:0007669"/>
    <property type="project" value="TreeGrafter"/>
</dbReference>
<dbReference type="EnsemblMetazoa" id="GBRI043876-RA">
    <property type="protein sequence ID" value="GBRI043876-PA"/>
    <property type="gene ID" value="GBRI043876"/>
</dbReference>
<evidence type="ECO:0000256" key="4">
    <source>
        <dbReference type="ARBA" id="ARBA00022448"/>
    </source>
</evidence>
<dbReference type="InterPro" id="IPR011989">
    <property type="entry name" value="ARM-like"/>
</dbReference>
<evidence type="ECO:0000313" key="10">
    <source>
        <dbReference type="EnsemblMetazoa" id="GBRI043876-PA"/>
    </source>
</evidence>
<evidence type="ECO:0000313" key="11">
    <source>
        <dbReference type="Proteomes" id="UP000091820"/>
    </source>
</evidence>
<dbReference type="GO" id="GO:0015031">
    <property type="term" value="P:protein transport"/>
    <property type="evidence" value="ECO:0007669"/>
    <property type="project" value="UniProtKB-KW"/>
</dbReference>
<accession>A0A1A9X4G1</accession>
<proteinExistence type="inferred from homology"/>
<dbReference type="PANTHER" id="PTHR19316">
    <property type="entry name" value="PROTEIN FOLDING REGULATOR"/>
    <property type="match status" value="1"/>
</dbReference>
<dbReference type="InterPro" id="IPR050693">
    <property type="entry name" value="Hsp70_NEF-Inhibitors"/>
</dbReference>
<sequence length="494" mass="57144">MNVEKKPLLKVKSKGKIATLRSLVSLELQQKILLAGEILTEEIVKNSKRIATKTSKVIKGEQETKLPRLREGLNLRKEYKLIMDEEKKQMNAVNQANEISKNSNALMIIYKYMGNGKKLKTLKKPNIEDKSKEKQKIINYNLNRYKELKKNFDERKNYKTDGEILVQLMRVFDNQSLKIKYKILNEFNYLLSQYDNALTFVNKEGLQRILLPIIVHQTTSSLRLQALRILGAMTQNNPKVQRKVYEKNFGRHLNQILLSSNDKNELSSALYAFGSLLRKNPKAQNQILSHTGSKALISLLNKNYGLKIKTKVITLITDIIVEVVSNRDDPLYAKLNFLEQLEHLDYCHILERQIILSFTELLTACDSLEYFVNAFDSAQFFCTDIWRKSKHFYVTLTSLQLSSAQSAKEYCNEVAELLNDLIKKIFFVLLLDIRAAALKCFWPRTMPLKLKEIIFGGGFQWVLLPLSLIRERKSLSNAQYMATQRTNKTAAENY</sequence>
<protein>
    <recommendedName>
        <fullName evidence="3">Nucleotide exchange factor SIL1</fullName>
    </recommendedName>
</protein>
<dbReference type="GO" id="GO:0005788">
    <property type="term" value="C:endoplasmic reticulum lumen"/>
    <property type="evidence" value="ECO:0007669"/>
    <property type="project" value="UniProtKB-SubCell"/>
</dbReference>
<comment type="similarity">
    <text evidence="2">Belongs to the SIL1 family.</text>
</comment>
<keyword evidence="4" id="KW-0813">Transport</keyword>
<comment type="subcellular location">
    <subcellularLocation>
        <location evidence="1">Endoplasmic reticulum lumen</location>
    </subcellularLocation>
</comment>
<keyword evidence="8" id="KW-0811">Translocation</keyword>
<keyword evidence="5" id="KW-0732">Signal</keyword>
<organism evidence="10 11">
    <name type="scientific">Glossina brevipalpis</name>
    <dbReference type="NCBI Taxonomy" id="37001"/>
    <lineage>
        <taxon>Eukaryota</taxon>
        <taxon>Metazoa</taxon>
        <taxon>Ecdysozoa</taxon>
        <taxon>Arthropoda</taxon>
        <taxon>Hexapoda</taxon>
        <taxon>Insecta</taxon>
        <taxon>Pterygota</taxon>
        <taxon>Neoptera</taxon>
        <taxon>Endopterygota</taxon>
        <taxon>Diptera</taxon>
        <taxon>Brachycera</taxon>
        <taxon>Muscomorpha</taxon>
        <taxon>Hippoboscoidea</taxon>
        <taxon>Glossinidae</taxon>
        <taxon>Glossina</taxon>
    </lineage>
</organism>
<dbReference type="STRING" id="37001.A0A1A9X4G1"/>
<dbReference type="PANTHER" id="PTHR19316:SF35">
    <property type="entry name" value="NUCLEOTIDE EXCHANGE FACTOR SIL1"/>
    <property type="match status" value="1"/>
</dbReference>
<dbReference type="InterPro" id="IPR016024">
    <property type="entry name" value="ARM-type_fold"/>
</dbReference>
<evidence type="ECO:0000256" key="2">
    <source>
        <dbReference type="ARBA" id="ARBA00010588"/>
    </source>
</evidence>
<reference evidence="10" key="2">
    <citation type="submission" date="2020-05" db="UniProtKB">
        <authorList>
            <consortium name="EnsemblMetazoa"/>
        </authorList>
    </citation>
    <scope>IDENTIFICATION</scope>
    <source>
        <strain evidence="10">IAEA</strain>
    </source>
</reference>
<dbReference type="VEuPathDB" id="VectorBase:GBRI043876"/>
<name>A0A1A9X4G1_9MUSC</name>
<evidence type="ECO:0000256" key="1">
    <source>
        <dbReference type="ARBA" id="ARBA00004319"/>
    </source>
</evidence>
<evidence type="ECO:0000256" key="5">
    <source>
        <dbReference type="ARBA" id="ARBA00022729"/>
    </source>
</evidence>
<dbReference type="SUPFAM" id="SSF48371">
    <property type="entry name" value="ARM repeat"/>
    <property type="match status" value="1"/>
</dbReference>
<evidence type="ECO:0000256" key="8">
    <source>
        <dbReference type="ARBA" id="ARBA00023010"/>
    </source>
</evidence>
<keyword evidence="9" id="KW-0325">Glycoprotein</keyword>
<evidence type="ECO:0000256" key="7">
    <source>
        <dbReference type="ARBA" id="ARBA00022927"/>
    </source>
</evidence>
<dbReference type="Gene3D" id="1.25.10.10">
    <property type="entry name" value="Leucine-rich Repeat Variant"/>
    <property type="match status" value="1"/>
</dbReference>
<keyword evidence="7" id="KW-0653">Protein transport</keyword>
<dbReference type="AlphaFoldDB" id="A0A1A9X4G1"/>
<evidence type="ECO:0000256" key="3">
    <source>
        <dbReference type="ARBA" id="ARBA00015352"/>
    </source>
</evidence>
<keyword evidence="6" id="KW-0256">Endoplasmic reticulum</keyword>
<dbReference type="Proteomes" id="UP000091820">
    <property type="component" value="Unassembled WGS sequence"/>
</dbReference>